<sequence length="168" mass="19711">MPVNIFDIPSEEKTSQKALSLWVEFGICVCIIAVYVCVFLVYFSEYLSKNNYVFWSELLLVPLLLSGAVFFFRVIIWNNENIETVYWNKTRLDYYQELLQKGRAYLEIIELQIRLPDLNGDVTNIIEGDLLPVRYAPKFTHMSRYLSFNSPTNELNSIHQIQDRNAIL</sequence>
<keyword evidence="1" id="KW-0812">Transmembrane</keyword>
<keyword evidence="1" id="KW-1133">Transmembrane helix</keyword>
<organism evidence="2">
    <name type="scientific">Klebsiella pneumoniae</name>
    <dbReference type="NCBI Taxonomy" id="573"/>
    <lineage>
        <taxon>Bacteria</taxon>
        <taxon>Pseudomonadati</taxon>
        <taxon>Pseudomonadota</taxon>
        <taxon>Gammaproteobacteria</taxon>
        <taxon>Enterobacterales</taxon>
        <taxon>Enterobacteriaceae</taxon>
        <taxon>Klebsiella/Raoultella group</taxon>
        <taxon>Klebsiella</taxon>
        <taxon>Klebsiella pneumoniae complex</taxon>
    </lineage>
</organism>
<comment type="caution">
    <text evidence="2">The sequence shown here is derived from an EMBL/GenBank/DDBJ whole genome shotgun (WGS) entry which is preliminary data.</text>
</comment>
<name>A0A483VWF4_KLEPN</name>
<feature type="transmembrane region" description="Helical" evidence="1">
    <location>
        <begin position="21"/>
        <end position="42"/>
    </location>
</feature>
<protein>
    <submittedName>
        <fullName evidence="2">Uncharacterized protein</fullName>
    </submittedName>
</protein>
<keyword evidence="1" id="KW-0472">Membrane</keyword>
<dbReference type="AlphaFoldDB" id="A0A483VWF4"/>
<reference evidence="2" key="1">
    <citation type="submission" date="2019-01" db="EMBL/GenBank/DDBJ databases">
        <authorList>
            <person name="Lista F."/>
            <person name="Gentile B."/>
            <person name="Anselmo A."/>
            <person name="Fasciana T."/>
            <person name="Giammanco A."/>
        </authorList>
    </citation>
    <scope>NUCLEOTIDE SEQUENCE</scope>
    <source>
        <strain evidence="2">9R</strain>
    </source>
</reference>
<gene>
    <name evidence="2" type="ORF">ETH52_27810</name>
</gene>
<evidence type="ECO:0000256" key="1">
    <source>
        <dbReference type="SAM" id="Phobius"/>
    </source>
</evidence>
<proteinExistence type="predicted"/>
<accession>A0A483VWF4</accession>
<feature type="transmembrane region" description="Helical" evidence="1">
    <location>
        <begin position="54"/>
        <end position="76"/>
    </location>
</feature>
<dbReference type="EMBL" id="SDDM01000095">
    <property type="protein sequence ID" value="TCY89725.1"/>
    <property type="molecule type" value="Genomic_DNA"/>
</dbReference>
<evidence type="ECO:0000313" key="2">
    <source>
        <dbReference type="EMBL" id="TCY89725.1"/>
    </source>
</evidence>
<feature type="non-terminal residue" evidence="2">
    <location>
        <position position="168"/>
    </location>
</feature>